<feature type="region of interest" description="Disordered" evidence="1">
    <location>
        <begin position="1"/>
        <end position="52"/>
    </location>
</feature>
<sequence length="73" mass="7684">MAGSRSPRPFKTHTEPVGAGLLAKGPSASTSLLTDTSHSRASPLPQGLHQPNRFQLNHAHARSSSTVNLRGTT</sequence>
<dbReference type="Proteomes" id="UP000317933">
    <property type="component" value="Unassembled WGS sequence"/>
</dbReference>
<evidence type="ECO:0000313" key="2">
    <source>
        <dbReference type="EMBL" id="TPG76711.1"/>
    </source>
</evidence>
<dbReference type="AlphaFoldDB" id="A0A502HPV1"/>
<evidence type="ECO:0000313" key="3">
    <source>
        <dbReference type="Proteomes" id="UP000317933"/>
    </source>
</evidence>
<accession>A0A502HPV1</accession>
<dbReference type="EMBL" id="RCZE01000007">
    <property type="protein sequence ID" value="TPG76711.1"/>
    <property type="molecule type" value="Genomic_DNA"/>
</dbReference>
<proteinExistence type="predicted"/>
<feature type="compositionally biased region" description="Polar residues" evidence="1">
    <location>
        <begin position="27"/>
        <end position="40"/>
    </location>
</feature>
<protein>
    <submittedName>
        <fullName evidence="2">Uncharacterized protein</fullName>
    </submittedName>
</protein>
<evidence type="ECO:0000256" key="1">
    <source>
        <dbReference type="SAM" id="MobiDB-lite"/>
    </source>
</evidence>
<reference evidence="2 3" key="1">
    <citation type="journal article" date="2019" name="Environ. Microbiol.">
        <title>Species interactions and distinct microbial communities in high Arctic permafrost affected cryosols are associated with the CH4 and CO2 gas fluxes.</title>
        <authorList>
            <person name="Altshuler I."/>
            <person name="Hamel J."/>
            <person name="Turney S."/>
            <person name="Magnuson E."/>
            <person name="Levesque R."/>
            <person name="Greer C."/>
            <person name="Whyte L.G."/>
        </authorList>
    </citation>
    <scope>NUCLEOTIDE SEQUENCE [LARGE SCALE GENOMIC DNA]</scope>
    <source>
        <strain evidence="2 3">E3</strain>
    </source>
</reference>
<organism evidence="2 3">
    <name type="scientific">Pseudomonas arsenicoxydans</name>
    <dbReference type="NCBI Taxonomy" id="702115"/>
    <lineage>
        <taxon>Bacteria</taxon>
        <taxon>Pseudomonadati</taxon>
        <taxon>Pseudomonadota</taxon>
        <taxon>Gammaproteobacteria</taxon>
        <taxon>Pseudomonadales</taxon>
        <taxon>Pseudomonadaceae</taxon>
        <taxon>Pseudomonas</taxon>
    </lineage>
</organism>
<name>A0A502HPV1_9PSED</name>
<gene>
    <name evidence="2" type="ORF">EAH78_16250</name>
</gene>
<comment type="caution">
    <text evidence="2">The sequence shown here is derived from an EMBL/GenBank/DDBJ whole genome shotgun (WGS) entry which is preliminary data.</text>
</comment>